<keyword evidence="1" id="KW-0694">RNA-binding</keyword>
<dbReference type="CDD" id="cd12460">
    <property type="entry name" value="RRM2_CID8_like"/>
    <property type="match status" value="1"/>
</dbReference>
<dbReference type="SUPFAM" id="SSF54928">
    <property type="entry name" value="RNA-binding domain, RBD"/>
    <property type="match status" value="2"/>
</dbReference>
<reference evidence="5" key="2">
    <citation type="submission" date="2025-08" db="UniProtKB">
        <authorList>
            <consortium name="RefSeq"/>
        </authorList>
    </citation>
    <scope>IDENTIFICATION</scope>
    <source>
        <tissue evidence="5">Leaf</tissue>
    </source>
</reference>
<feature type="domain" description="RRM" evidence="3">
    <location>
        <begin position="232"/>
        <end position="308"/>
    </location>
</feature>
<gene>
    <name evidence="5" type="primary">LOC104736467</name>
</gene>
<dbReference type="PROSITE" id="PS50102">
    <property type="entry name" value="RRM"/>
    <property type="match status" value="2"/>
</dbReference>
<evidence type="ECO:0000259" key="3">
    <source>
        <dbReference type="PROSITE" id="PS50102"/>
    </source>
</evidence>
<dbReference type="InterPro" id="IPR000504">
    <property type="entry name" value="RRM_dom"/>
</dbReference>
<feature type="compositionally biased region" description="Polar residues" evidence="2">
    <location>
        <begin position="39"/>
        <end position="56"/>
    </location>
</feature>
<dbReference type="GeneID" id="104736467"/>
<feature type="domain" description="RRM" evidence="3">
    <location>
        <begin position="135"/>
        <end position="210"/>
    </location>
</feature>
<proteinExistence type="predicted"/>
<dbReference type="Gene3D" id="3.30.70.330">
    <property type="match status" value="2"/>
</dbReference>
<dbReference type="InterPro" id="IPR034823">
    <property type="entry name" value="CID8-like_RRM1"/>
</dbReference>
<accession>A0ABM0VE09</accession>
<evidence type="ECO:0000256" key="2">
    <source>
        <dbReference type="SAM" id="MobiDB-lite"/>
    </source>
</evidence>
<dbReference type="CDD" id="cd12459">
    <property type="entry name" value="RRM1_CID8_like"/>
    <property type="match status" value="1"/>
</dbReference>
<evidence type="ECO:0000313" key="4">
    <source>
        <dbReference type="Proteomes" id="UP000694864"/>
    </source>
</evidence>
<dbReference type="InterPro" id="IPR012677">
    <property type="entry name" value="Nucleotide-bd_a/b_plait_sf"/>
</dbReference>
<evidence type="ECO:0000313" key="5">
    <source>
        <dbReference type="RefSeq" id="XP_010454755.1"/>
    </source>
</evidence>
<dbReference type="SMART" id="SM00360">
    <property type="entry name" value="RRM"/>
    <property type="match status" value="2"/>
</dbReference>
<dbReference type="PANTHER" id="PTHR32343:SF32">
    <property type="entry name" value="POLYADENYLATE-BINDING PROTEIN-INTERACTING PROTEIN 13"/>
    <property type="match status" value="1"/>
</dbReference>
<name>A0ABM0VE09_CAMSA</name>
<evidence type="ECO:0000256" key="1">
    <source>
        <dbReference type="PROSITE-ProRule" id="PRU00176"/>
    </source>
</evidence>
<feature type="compositionally biased region" description="Basic and acidic residues" evidence="2">
    <location>
        <begin position="26"/>
        <end position="38"/>
    </location>
</feature>
<dbReference type="InterPro" id="IPR034825">
    <property type="entry name" value="CID8-like_RRM2"/>
</dbReference>
<reference evidence="4" key="1">
    <citation type="journal article" date="2014" name="Nat. Commun.">
        <title>The emerging biofuel crop Camelina sativa retains a highly undifferentiated hexaploid genome structure.</title>
        <authorList>
            <person name="Kagale S."/>
            <person name="Koh C."/>
            <person name="Nixon J."/>
            <person name="Bollina V."/>
            <person name="Clarke W.E."/>
            <person name="Tuteja R."/>
            <person name="Spillane C."/>
            <person name="Robinson S.J."/>
            <person name="Links M.G."/>
            <person name="Clarke C."/>
            <person name="Higgins E.E."/>
            <person name="Huebert T."/>
            <person name="Sharpe A.G."/>
            <person name="Parkin I.A."/>
        </authorList>
    </citation>
    <scope>NUCLEOTIDE SEQUENCE [LARGE SCALE GENOMIC DNA]</scope>
    <source>
        <strain evidence="4">cv. DH55</strain>
    </source>
</reference>
<keyword evidence="4" id="KW-1185">Reference proteome</keyword>
<dbReference type="PANTHER" id="PTHR32343">
    <property type="entry name" value="SERINE/ARGININE-RICH SPLICING FACTOR"/>
    <property type="match status" value="1"/>
</dbReference>
<dbReference type="Pfam" id="PF00076">
    <property type="entry name" value="RRM_1"/>
    <property type="match status" value="2"/>
</dbReference>
<organism evidence="4 5">
    <name type="scientific">Camelina sativa</name>
    <name type="common">False flax</name>
    <name type="synonym">Myagrum sativum</name>
    <dbReference type="NCBI Taxonomy" id="90675"/>
    <lineage>
        <taxon>Eukaryota</taxon>
        <taxon>Viridiplantae</taxon>
        <taxon>Streptophyta</taxon>
        <taxon>Embryophyta</taxon>
        <taxon>Tracheophyta</taxon>
        <taxon>Spermatophyta</taxon>
        <taxon>Magnoliopsida</taxon>
        <taxon>eudicotyledons</taxon>
        <taxon>Gunneridae</taxon>
        <taxon>Pentapetalae</taxon>
        <taxon>rosids</taxon>
        <taxon>malvids</taxon>
        <taxon>Brassicales</taxon>
        <taxon>Brassicaceae</taxon>
        <taxon>Camelineae</taxon>
        <taxon>Camelina</taxon>
    </lineage>
</organism>
<dbReference type="RefSeq" id="XP_010454755.1">
    <property type="nucleotide sequence ID" value="XM_010456453.2"/>
</dbReference>
<dbReference type="Proteomes" id="UP000694864">
    <property type="component" value="Chromosome 13"/>
</dbReference>
<sequence>MAVVENADVKVDSSDHDSDNNTDSLEDTKLPSPDDQKSKSNSSVETPNITNESTQRTSDEVNLKSHLNPMAKEYVPSPLALNHSEFLRNRLWFANYFPMQVISIEETGHFATRRMNFDQGRRSMKKRTNLSQIRRTIYVLDIDQQVTEEQLASLFLSCGQVVDCRICGDYKSILRFAFIEFTNSEGARSALGKSGTMVGSHPIRVLISKTAITPVNPYFLPKSEDEREKCARTVYCTNIGKMVTQTELEDFFTTACGEVHHLRLLGDSYHETSIAFVEFSLAESAVSAINCSGIVLGGLQIRVSPSKTPVRPHRSDVN</sequence>
<feature type="region of interest" description="Disordered" evidence="2">
    <location>
        <begin position="1"/>
        <end position="62"/>
    </location>
</feature>
<dbReference type="InterPro" id="IPR035979">
    <property type="entry name" value="RBD_domain_sf"/>
</dbReference>
<feature type="compositionally biased region" description="Basic and acidic residues" evidence="2">
    <location>
        <begin position="7"/>
        <end position="19"/>
    </location>
</feature>
<protein>
    <submittedName>
        <fullName evidence="5">Polyadenylate-binding protein-interacting protein 13-like</fullName>
    </submittedName>
</protein>